<protein>
    <recommendedName>
        <fullName evidence="1">NAD-dependent epimerase/dehydratase domain-containing protein</fullName>
    </recommendedName>
</protein>
<dbReference type="AlphaFoldDB" id="A0A2D2DR42"/>
<dbReference type="OrthoDB" id="9801773at2"/>
<sequence length="312" mass="34387">MRKNILVIGGTRYFGKLLVQRLLNAGHQVTIATRGITADPFGARISRIRVDRRNEHAMRAAFAHLSGTDGYDIVYDQMCYSPLDAAIAVKVFAGKVKRYIVASTIDVYRDLLGRQDAPFAEDDINMLAQPIDTRYPWHDPKLATQSYVTGKLQAEAYLYRDGSLPLVTVRIGHVLAGAEDFTGRLAHYVDLVRQHAPLRYANAAAASSFMSAQGTSNFLLWAGAQDFLGPVNAACDGGLSAFDLYQRIGMLLDVPVRALPAKPPVAAGELSPFDYPAPYMMDTARAAQLGYRFGHSDDWLDHLILQHDLAFV</sequence>
<evidence type="ECO:0000259" key="1">
    <source>
        <dbReference type="Pfam" id="PF01370"/>
    </source>
</evidence>
<keyword evidence="3" id="KW-1185">Reference proteome</keyword>
<feature type="domain" description="NAD-dependent epimerase/dehydratase" evidence="1">
    <location>
        <begin position="5"/>
        <end position="64"/>
    </location>
</feature>
<dbReference type="EMBL" id="CP024608">
    <property type="protein sequence ID" value="ATQ77442.1"/>
    <property type="molecule type" value="Genomic_DNA"/>
</dbReference>
<dbReference type="Proteomes" id="UP000229897">
    <property type="component" value="Chromosome"/>
</dbReference>
<dbReference type="Gene3D" id="3.40.50.720">
    <property type="entry name" value="NAD(P)-binding Rossmann-like Domain"/>
    <property type="match status" value="1"/>
</dbReference>
<dbReference type="KEGG" id="mass:CR152_25270"/>
<dbReference type="SUPFAM" id="SSF51735">
    <property type="entry name" value="NAD(P)-binding Rossmann-fold domains"/>
    <property type="match status" value="1"/>
</dbReference>
<evidence type="ECO:0000313" key="2">
    <source>
        <dbReference type="EMBL" id="ATQ77442.1"/>
    </source>
</evidence>
<dbReference type="InterPro" id="IPR036291">
    <property type="entry name" value="NAD(P)-bd_dom_sf"/>
</dbReference>
<dbReference type="Pfam" id="PF01370">
    <property type="entry name" value="Epimerase"/>
    <property type="match status" value="1"/>
</dbReference>
<organism evidence="2 3">
    <name type="scientific">Massilia violaceinigra</name>
    <dbReference type="NCBI Taxonomy" id="2045208"/>
    <lineage>
        <taxon>Bacteria</taxon>
        <taxon>Pseudomonadati</taxon>
        <taxon>Pseudomonadota</taxon>
        <taxon>Betaproteobacteria</taxon>
        <taxon>Burkholderiales</taxon>
        <taxon>Oxalobacteraceae</taxon>
        <taxon>Telluria group</taxon>
        <taxon>Massilia</taxon>
    </lineage>
</organism>
<accession>A0A2D2DR42</accession>
<gene>
    <name evidence="2" type="ORF">CR152_25270</name>
</gene>
<name>A0A2D2DR42_9BURK</name>
<evidence type="ECO:0000313" key="3">
    <source>
        <dbReference type="Proteomes" id="UP000229897"/>
    </source>
</evidence>
<reference evidence="2" key="1">
    <citation type="submission" date="2017-10" db="EMBL/GenBank/DDBJ databases">
        <title>Massilia psychrophilum sp. nov., a novel purple-pigmented bacterium isolated from Tianshan glacier, Xinjiang Municipality, China.</title>
        <authorList>
            <person name="Wang H."/>
        </authorList>
    </citation>
    <scope>NUCLEOTIDE SEQUENCE [LARGE SCALE GENOMIC DNA]</scope>
    <source>
        <strain evidence="2">B2</strain>
    </source>
</reference>
<dbReference type="InterPro" id="IPR001509">
    <property type="entry name" value="Epimerase_deHydtase"/>
</dbReference>
<proteinExistence type="predicted"/>